<keyword evidence="3" id="KW-0813">Transport</keyword>
<dbReference type="AlphaFoldDB" id="A0A0K2H0P3"/>
<evidence type="ECO:0000256" key="5">
    <source>
        <dbReference type="ARBA" id="ARBA00022692"/>
    </source>
</evidence>
<comment type="subcellular location">
    <subcellularLocation>
        <location evidence="1">Cell membrane</location>
        <topology evidence="1">Multi-pass membrane protein</topology>
    </subcellularLocation>
</comment>
<feature type="transmembrane region" description="Helical" evidence="8">
    <location>
        <begin position="168"/>
        <end position="188"/>
    </location>
</feature>
<evidence type="ECO:0000256" key="4">
    <source>
        <dbReference type="ARBA" id="ARBA00022475"/>
    </source>
</evidence>
<evidence type="ECO:0000256" key="1">
    <source>
        <dbReference type="ARBA" id="ARBA00004651"/>
    </source>
</evidence>
<evidence type="ECO:0000256" key="7">
    <source>
        <dbReference type="ARBA" id="ARBA00023136"/>
    </source>
</evidence>
<dbReference type="PATRIC" id="fig|1408189.4.peg.1557"/>
<gene>
    <name evidence="10" type="ORF">CLAC_07775</name>
</gene>
<name>A0A0K2H0P3_9CORY</name>
<feature type="transmembrane region" description="Helical" evidence="8">
    <location>
        <begin position="117"/>
        <end position="134"/>
    </location>
</feature>
<dbReference type="Pfam" id="PF00892">
    <property type="entry name" value="EamA"/>
    <property type="match status" value="2"/>
</dbReference>
<evidence type="ECO:0000256" key="6">
    <source>
        <dbReference type="ARBA" id="ARBA00022989"/>
    </source>
</evidence>
<dbReference type="STRING" id="1408189.CLAC_07775"/>
<keyword evidence="5 8" id="KW-0812">Transmembrane</keyword>
<sequence>MIQAFGAYLLWAIFPLYFPLLEPAAPVEILAHRFVWTLLFMVIALTVMKSWKELRAASARTWGAIFAAALFISVNWGVYVYLVNSGQVAEAALGYFINPLVSVVLAMIFFRETLSKLQLASVIVAIFAVIVLTVGVGHPPVLGLALALSFGFYGLMKKKVSLSSAASLTAESAVITPIAIAYLAWLAYTGQSTFTSHGAGHTLLLMSAGIATAVPLLLFGQGAKKLPLATIGLMQYITPVIQMTLAVTVLGEELSPERWIGYFIIWGAVALFIADLIIKLAAQQRRRRFARRQAS</sequence>
<evidence type="ECO:0000313" key="11">
    <source>
        <dbReference type="Proteomes" id="UP000058446"/>
    </source>
</evidence>
<feature type="transmembrane region" description="Helical" evidence="8">
    <location>
        <begin position="226"/>
        <end position="247"/>
    </location>
</feature>
<evidence type="ECO:0000313" key="10">
    <source>
        <dbReference type="EMBL" id="ALA67622.1"/>
    </source>
</evidence>
<keyword evidence="11" id="KW-1185">Reference proteome</keyword>
<feature type="transmembrane region" description="Helical" evidence="8">
    <location>
        <begin position="259"/>
        <end position="282"/>
    </location>
</feature>
<feature type="transmembrane region" description="Helical" evidence="8">
    <location>
        <begin position="34"/>
        <end position="51"/>
    </location>
</feature>
<comment type="similarity">
    <text evidence="2">Belongs to the EamA transporter family.</text>
</comment>
<evidence type="ECO:0000256" key="8">
    <source>
        <dbReference type="SAM" id="Phobius"/>
    </source>
</evidence>
<feature type="transmembrane region" description="Helical" evidence="8">
    <location>
        <begin position="88"/>
        <end position="110"/>
    </location>
</feature>
<evidence type="ECO:0000256" key="2">
    <source>
        <dbReference type="ARBA" id="ARBA00007362"/>
    </source>
</evidence>
<accession>A0A0K2H0P3</accession>
<keyword evidence="4" id="KW-1003">Cell membrane</keyword>
<dbReference type="RefSeq" id="WP_053412398.1">
    <property type="nucleotide sequence ID" value="NZ_CP006841.1"/>
</dbReference>
<reference evidence="10 11" key="1">
    <citation type="submission" date="2013-10" db="EMBL/GenBank/DDBJ databases">
        <title>Complete genome sequence of Corynebacterium lactis DSM 45799(T), isolated from raw cow milk.</title>
        <authorList>
            <person name="Ruckert C."/>
            <person name="Albersmeier A."/>
            <person name="Lipski A."/>
            <person name="Kalinowski J."/>
        </authorList>
    </citation>
    <scope>NUCLEOTIDE SEQUENCE [LARGE SCALE GENOMIC DNA]</scope>
    <source>
        <strain evidence="10 11">RW2-5</strain>
    </source>
</reference>
<evidence type="ECO:0000259" key="9">
    <source>
        <dbReference type="Pfam" id="PF00892"/>
    </source>
</evidence>
<organism evidence="10 11">
    <name type="scientific">Corynebacterium lactis RW2-5</name>
    <dbReference type="NCBI Taxonomy" id="1408189"/>
    <lineage>
        <taxon>Bacteria</taxon>
        <taxon>Bacillati</taxon>
        <taxon>Actinomycetota</taxon>
        <taxon>Actinomycetes</taxon>
        <taxon>Mycobacteriales</taxon>
        <taxon>Corynebacteriaceae</taxon>
        <taxon>Corynebacterium</taxon>
    </lineage>
</organism>
<dbReference type="GO" id="GO:0005886">
    <property type="term" value="C:plasma membrane"/>
    <property type="evidence" value="ECO:0007669"/>
    <property type="project" value="UniProtKB-SubCell"/>
</dbReference>
<dbReference type="PANTHER" id="PTHR22911">
    <property type="entry name" value="ACYL-MALONYL CONDENSING ENZYME-RELATED"/>
    <property type="match status" value="1"/>
</dbReference>
<feature type="transmembrane region" description="Helical" evidence="8">
    <location>
        <begin position="63"/>
        <end position="82"/>
    </location>
</feature>
<dbReference type="EMBL" id="CP006841">
    <property type="protein sequence ID" value="ALA67622.1"/>
    <property type="molecule type" value="Genomic_DNA"/>
</dbReference>
<dbReference type="Proteomes" id="UP000058446">
    <property type="component" value="Chromosome"/>
</dbReference>
<dbReference type="PANTHER" id="PTHR22911:SF137">
    <property type="entry name" value="SOLUTE CARRIER FAMILY 35 MEMBER G2-RELATED"/>
    <property type="match status" value="1"/>
</dbReference>
<dbReference type="OrthoDB" id="369870at2"/>
<keyword evidence="6 8" id="KW-1133">Transmembrane helix</keyword>
<evidence type="ECO:0000256" key="3">
    <source>
        <dbReference type="ARBA" id="ARBA00022448"/>
    </source>
</evidence>
<protein>
    <submittedName>
        <fullName evidence="10">Protein rarD</fullName>
    </submittedName>
</protein>
<dbReference type="InterPro" id="IPR004626">
    <property type="entry name" value="RarD"/>
</dbReference>
<dbReference type="InterPro" id="IPR000620">
    <property type="entry name" value="EamA_dom"/>
</dbReference>
<feature type="domain" description="EamA" evidence="9">
    <location>
        <begin position="2"/>
        <end position="133"/>
    </location>
</feature>
<dbReference type="KEGG" id="clw:CLAC_07775"/>
<feature type="transmembrane region" description="Helical" evidence="8">
    <location>
        <begin position="200"/>
        <end position="219"/>
    </location>
</feature>
<proteinExistence type="inferred from homology"/>
<dbReference type="NCBIfam" id="TIGR00688">
    <property type="entry name" value="rarD"/>
    <property type="match status" value="1"/>
</dbReference>
<feature type="domain" description="EamA" evidence="9">
    <location>
        <begin position="142"/>
        <end position="272"/>
    </location>
</feature>
<dbReference type="InterPro" id="IPR037185">
    <property type="entry name" value="EmrE-like"/>
</dbReference>
<keyword evidence="7 8" id="KW-0472">Membrane</keyword>
<dbReference type="SUPFAM" id="SSF103481">
    <property type="entry name" value="Multidrug resistance efflux transporter EmrE"/>
    <property type="match status" value="2"/>
</dbReference>